<dbReference type="SMART" id="SM00184">
    <property type="entry name" value="RING"/>
    <property type="match status" value="1"/>
</dbReference>
<keyword evidence="3 6" id="KW-0863">Zinc-finger</keyword>
<evidence type="ECO:0000256" key="8">
    <source>
        <dbReference type="SAM" id="MobiDB-lite"/>
    </source>
</evidence>
<keyword evidence="7" id="KW-0175">Coiled coil</keyword>
<evidence type="ECO:0000313" key="10">
    <source>
        <dbReference type="EMBL" id="KAG5675863.1"/>
    </source>
</evidence>
<keyword evidence="4" id="KW-0833">Ubl conjugation pathway</keyword>
<dbReference type="InterPro" id="IPR013083">
    <property type="entry name" value="Znf_RING/FYVE/PHD"/>
</dbReference>
<dbReference type="PANTHER" id="PTHR15067">
    <property type="entry name" value="E3 UBIQUITIN-PROTEIN LIGASE RNF8"/>
    <property type="match status" value="1"/>
</dbReference>
<keyword evidence="1" id="KW-0808">Transferase</keyword>
<feature type="region of interest" description="Disordered" evidence="8">
    <location>
        <begin position="203"/>
        <end position="298"/>
    </location>
</feature>
<dbReference type="Pfam" id="PF13639">
    <property type="entry name" value="zf-RING_2"/>
    <property type="match status" value="1"/>
</dbReference>
<sequence>MTFVCIICTENLNNSDTNYPVNIKACGHCFHSQCLKTWLQKSLTCPICRTPTVDIPSYVGKLHFQRVSTDLNSSSILSQLYENNDKYKKDLDEARQQMTKTVNEWKSKEEIYKKNEDEWKTKESNYKKSIAELLEKGIEFGKKEEEWKIKEMVYKETQQSYKQWWISIVADVTEMRKLSEKMMGYPSPSGKISEKLTLKNKVKNEQGPSHRPTASTPPVFSTSLPRSSTVHPFTRSISINKDSLRNGRVDNRPTTTSRTRARVTTSTVAAATSSSSSSTSSTRPVAKRSGVSKSIVID</sequence>
<gene>
    <name evidence="10" type="ORF">PVAND_005731</name>
</gene>
<protein>
    <recommendedName>
        <fullName evidence="9">RING-type domain-containing protein</fullName>
    </recommendedName>
</protein>
<dbReference type="OrthoDB" id="7791690at2759"/>
<dbReference type="InterPro" id="IPR001841">
    <property type="entry name" value="Znf_RING"/>
</dbReference>
<dbReference type="GO" id="GO:0008270">
    <property type="term" value="F:zinc ion binding"/>
    <property type="evidence" value="ECO:0007669"/>
    <property type="project" value="UniProtKB-KW"/>
</dbReference>
<evidence type="ECO:0000313" key="11">
    <source>
        <dbReference type="Proteomes" id="UP001107558"/>
    </source>
</evidence>
<evidence type="ECO:0000256" key="1">
    <source>
        <dbReference type="ARBA" id="ARBA00022679"/>
    </source>
</evidence>
<evidence type="ECO:0000259" key="9">
    <source>
        <dbReference type="PROSITE" id="PS50089"/>
    </source>
</evidence>
<dbReference type="GO" id="GO:0005829">
    <property type="term" value="C:cytosol"/>
    <property type="evidence" value="ECO:0007669"/>
    <property type="project" value="TreeGrafter"/>
</dbReference>
<name>A0A9J6C1D9_POLVA</name>
<evidence type="ECO:0000256" key="3">
    <source>
        <dbReference type="ARBA" id="ARBA00022771"/>
    </source>
</evidence>
<proteinExistence type="predicted"/>
<feature type="coiled-coil region" evidence="7">
    <location>
        <begin position="77"/>
        <end position="108"/>
    </location>
</feature>
<dbReference type="GO" id="GO:0061630">
    <property type="term" value="F:ubiquitin protein ligase activity"/>
    <property type="evidence" value="ECO:0007669"/>
    <property type="project" value="TreeGrafter"/>
</dbReference>
<dbReference type="EMBL" id="JADBJN010000002">
    <property type="protein sequence ID" value="KAG5675863.1"/>
    <property type="molecule type" value="Genomic_DNA"/>
</dbReference>
<dbReference type="GO" id="GO:0000151">
    <property type="term" value="C:ubiquitin ligase complex"/>
    <property type="evidence" value="ECO:0007669"/>
    <property type="project" value="TreeGrafter"/>
</dbReference>
<feature type="compositionally biased region" description="Low complexity" evidence="8">
    <location>
        <begin position="254"/>
        <end position="283"/>
    </location>
</feature>
<feature type="compositionally biased region" description="Basic and acidic residues" evidence="8">
    <location>
        <begin position="242"/>
        <end position="251"/>
    </location>
</feature>
<keyword evidence="2" id="KW-0479">Metal-binding</keyword>
<feature type="compositionally biased region" description="Polar residues" evidence="8">
    <location>
        <begin position="212"/>
        <end position="241"/>
    </location>
</feature>
<dbReference type="Gene3D" id="3.30.40.10">
    <property type="entry name" value="Zinc/RING finger domain, C3HC4 (zinc finger)"/>
    <property type="match status" value="1"/>
</dbReference>
<evidence type="ECO:0000256" key="6">
    <source>
        <dbReference type="PROSITE-ProRule" id="PRU00175"/>
    </source>
</evidence>
<dbReference type="AlphaFoldDB" id="A0A9J6C1D9"/>
<dbReference type="PROSITE" id="PS50089">
    <property type="entry name" value="ZF_RING_2"/>
    <property type="match status" value="1"/>
</dbReference>
<evidence type="ECO:0000256" key="4">
    <source>
        <dbReference type="ARBA" id="ARBA00022786"/>
    </source>
</evidence>
<dbReference type="Proteomes" id="UP001107558">
    <property type="component" value="Chromosome 2"/>
</dbReference>
<dbReference type="PANTHER" id="PTHR15067:SF4">
    <property type="entry name" value="E3 UBIQUITIN-PROTEIN LIGASE RNF8"/>
    <property type="match status" value="1"/>
</dbReference>
<accession>A0A9J6C1D9</accession>
<feature type="domain" description="RING-type" evidence="9">
    <location>
        <begin position="5"/>
        <end position="49"/>
    </location>
</feature>
<organism evidence="10 11">
    <name type="scientific">Polypedilum vanderplanki</name>
    <name type="common">Sleeping chironomid midge</name>
    <dbReference type="NCBI Taxonomy" id="319348"/>
    <lineage>
        <taxon>Eukaryota</taxon>
        <taxon>Metazoa</taxon>
        <taxon>Ecdysozoa</taxon>
        <taxon>Arthropoda</taxon>
        <taxon>Hexapoda</taxon>
        <taxon>Insecta</taxon>
        <taxon>Pterygota</taxon>
        <taxon>Neoptera</taxon>
        <taxon>Endopterygota</taxon>
        <taxon>Diptera</taxon>
        <taxon>Nematocera</taxon>
        <taxon>Chironomoidea</taxon>
        <taxon>Chironomidae</taxon>
        <taxon>Chironominae</taxon>
        <taxon>Polypedilum</taxon>
        <taxon>Polypedilum</taxon>
    </lineage>
</organism>
<evidence type="ECO:0000256" key="2">
    <source>
        <dbReference type="ARBA" id="ARBA00022723"/>
    </source>
</evidence>
<dbReference type="SUPFAM" id="SSF57850">
    <property type="entry name" value="RING/U-box"/>
    <property type="match status" value="1"/>
</dbReference>
<dbReference type="GO" id="GO:0006511">
    <property type="term" value="P:ubiquitin-dependent protein catabolic process"/>
    <property type="evidence" value="ECO:0007669"/>
    <property type="project" value="TreeGrafter"/>
</dbReference>
<keyword evidence="5" id="KW-0862">Zinc</keyword>
<reference evidence="10" key="1">
    <citation type="submission" date="2021-03" db="EMBL/GenBank/DDBJ databases">
        <title>Chromosome level genome of the anhydrobiotic midge Polypedilum vanderplanki.</title>
        <authorList>
            <person name="Yoshida Y."/>
            <person name="Kikawada T."/>
            <person name="Gusev O."/>
        </authorList>
    </citation>
    <scope>NUCLEOTIDE SEQUENCE</scope>
    <source>
        <strain evidence="10">NIAS01</strain>
        <tissue evidence="10">Whole body or cell culture</tissue>
    </source>
</reference>
<comment type="caution">
    <text evidence="10">The sequence shown here is derived from an EMBL/GenBank/DDBJ whole genome shotgun (WGS) entry which is preliminary data.</text>
</comment>
<evidence type="ECO:0000256" key="7">
    <source>
        <dbReference type="SAM" id="Coils"/>
    </source>
</evidence>
<dbReference type="GO" id="GO:0016567">
    <property type="term" value="P:protein ubiquitination"/>
    <property type="evidence" value="ECO:0007669"/>
    <property type="project" value="TreeGrafter"/>
</dbReference>
<keyword evidence="11" id="KW-1185">Reference proteome</keyword>
<evidence type="ECO:0000256" key="5">
    <source>
        <dbReference type="ARBA" id="ARBA00022833"/>
    </source>
</evidence>